<evidence type="ECO:0000313" key="2">
    <source>
        <dbReference type="Proteomes" id="UP000828048"/>
    </source>
</evidence>
<dbReference type="Proteomes" id="UP000828048">
    <property type="component" value="Chromosome 10"/>
</dbReference>
<organism evidence="1 2">
    <name type="scientific">Vaccinium darrowii</name>
    <dbReference type="NCBI Taxonomy" id="229202"/>
    <lineage>
        <taxon>Eukaryota</taxon>
        <taxon>Viridiplantae</taxon>
        <taxon>Streptophyta</taxon>
        <taxon>Embryophyta</taxon>
        <taxon>Tracheophyta</taxon>
        <taxon>Spermatophyta</taxon>
        <taxon>Magnoliopsida</taxon>
        <taxon>eudicotyledons</taxon>
        <taxon>Gunneridae</taxon>
        <taxon>Pentapetalae</taxon>
        <taxon>asterids</taxon>
        <taxon>Ericales</taxon>
        <taxon>Ericaceae</taxon>
        <taxon>Vaccinioideae</taxon>
        <taxon>Vaccinieae</taxon>
        <taxon>Vaccinium</taxon>
    </lineage>
</organism>
<accession>A0ACB7XIL3</accession>
<dbReference type="EMBL" id="CM037160">
    <property type="protein sequence ID" value="KAH7840654.1"/>
    <property type="molecule type" value="Genomic_DNA"/>
</dbReference>
<sequence length="258" mass="28251">MASTSSLKSIPSVKLSNPKSSSSSNTQNLKPCNFSHPLSSPELKISTTHEGFSTKAPSDRFTTKGFFFNWFKPKPDLTKVQEFSAYEMNEGDRDSPAYLPRIQKAVHSLGDLVPFTNKLYTGALKSLSLTLLLILSAAFGGNQAAAQKAEIWQTISDVTKAEVEDAARFAVGWYNIKNGQMLTFLEVVSGESQNCHLTSRLMLNIKAKNGAVDGMYVAYVSVGPLDVLSKSGARNKISKQPTCGKHFKFESFVSSYNK</sequence>
<keyword evidence="2" id="KW-1185">Reference proteome</keyword>
<proteinExistence type="predicted"/>
<gene>
    <name evidence="1" type="ORF">Vadar_019798</name>
</gene>
<evidence type="ECO:0000313" key="1">
    <source>
        <dbReference type="EMBL" id="KAH7840654.1"/>
    </source>
</evidence>
<comment type="caution">
    <text evidence="1">The sequence shown here is derived from an EMBL/GenBank/DDBJ whole genome shotgun (WGS) entry which is preliminary data.</text>
</comment>
<name>A0ACB7XIL3_9ERIC</name>
<reference evidence="1 2" key="1">
    <citation type="journal article" date="2021" name="Hortic Res">
        <title>High-quality reference genome and annotation aids understanding of berry development for evergreen blueberry (Vaccinium darrowii).</title>
        <authorList>
            <person name="Yu J."/>
            <person name="Hulse-Kemp A.M."/>
            <person name="Babiker E."/>
            <person name="Staton M."/>
        </authorList>
    </citation>
    <scope>NUCLEOTIDE SEQUENCE [LARGE SCALE GENOMIC DNA]</scope>
    <source>
        <strain evidence="2">cv. NJ 8807/NJ 8810</strain>
        <tissue evidence="1">Young leaf</tissue>
    </source>
</reference>
<protein>
    <submittedName>
        <fullName evidence="1">Uncharacterized protein</fullName>
    </submittedName>
</protein>